<dbReference type="SUPFAM" id="SSF141868">
    <property type="entry name" value="EAL domain-like"/>
    <property type="match status" value="1"/>
</dbReference>
<dbReference type="Pfam" id="PF00990">
    <property type="entry name" value="GGDEF"/>
    <property type="match status" value="1"/>
</dbReference>
<dbReference type="Proteomes" id="UP001253545">
    <property type="component" value="Unassembled WGS sequence"/>
</dbReference>
<dbReference type="InterPro" id="IPR052155">
    <property type="entry name" value="Biofilm_reg_signaling"/>
</dbReference>
<evidence type="ECO:0000259" key="1">
    <source>
        <dbReference type="PROSITE" id="PS50883"/>
    </source>
</evidence>
<dbReference type="SMART" id="SM00267">
    <property type="entry name" value="GGDEF"/>
    <property type="match status" value="1"/>
</dbReference>
<dbReference type="InterPro" id="IPR003018">
    <property type="entry name" value="GAF"/>
</dbReference>
<dbReference type="SMART" id="SM00065">
    <property type="entry name" value="GAF"/>
    <property type="match status" value="2"/>
</dbReference>
<dbReference type="RefSeq" id="WP_311369976.1">
    <property type="nucleotide sequence ID" value="NZ_JAVRHX010000007.1"/>
</dbReference>
<keyword evidence="4" id="KW-1185">Reference proteome</keyword>
<keyword evidence="3" id="KW-0548">Nucleotidyltransferase</keyword>
<dbReference type="SMART" id="SM00052">
    <property type="entry name" value="EAL"/>
    <property type="match status" value="1"/>
</dbReference>
<dbReference type="PANTHER" id="PTHR44757:SF2">
    <property type="entry name" value="BIOFILM ARCHITECTURE MAINTENANCE PROTEIN MBAA"/>
    <property type="match status" value="1"/>
</dbReference>
<dbReference type="NCBIfam" id="TIGR00254">
    <property type="entry name" value="GGDEF"/>
    <property type="match status" value="1"/>
</dbReference>
<feature type="domain" description="EAL" evidence="1">
    <location>
        <begin position="616"/>
        <end position="870"/>
    </location>
</feature>
<dbReference type="Gene3D" id="3.30.70.270">
    <property type="match status" value="1"/>
</dbReference>
<dbReference type="Gene3D" id="3.30.450.40">
    <property type="match status" value="2"/>
</dbReference>
<dbReference type="GO" id="GO:0052621">
    <property type="term" value="F:diguanylate cyclase activity"/>
    <property type="evidence" value="ECO:0007669"/>
    <property type="project" value="UniProtKB-EC"/>
</dbReference>
<dbReference type="SUPFAM" id="SSF55073">
    <property type="entry name" value="Nucleotide cyclase"/>
    <property type="match status" value="1"/>
</dbReference>
<dbReference type="InterPro" id="IPR029016">
    <property type="entry name" value="GAF-like_dom_sf"/>
</dbReference>
<dbReference type="PROSITE" id="PS50883">
    <property type="entry name" value="EAL"/>
    <property type="match status" value="1"/>
</dbReference>
<dbReference type="EC" id="2.7.7.65" evidence="3"/>
<evidence type="ECO:0000313" key="4">
    <source>
        <dbReference type="Proteomes" id="UP001253545"/>
    </source>
</evidence>
<dbReference type="Pfam" id="PF13185">
    <property type="entry name" value="GAF_2"/>
    <property type="match status" value="2"/>
</dbReference>
<dbReference type="PANTHER" id="PTHR44757">
    <property type="entry name" value="DIGUANYLATE CYCLASE DGCP"/>
    <property type="match status" value="1"/>
</dbReference>
<dbReference type="SUPFAM" id="SSF55781">
    <property type="entry name" value="GAF domain-like"/>
    <property type="match status" value="2"/>
</dbReference>
<dbReference type="InterPro" id="IPR043128">
    <property type="entry name" value="Rev_trsase/Diguanyl_cyclase"/>
</dbReference>
<reference evidence="3 4" key="1">
    <citation type="submission" date="2023-09" db="EMBL/GenBank/DDBJ databases">
        <authorList>
            <person name="Rey-Velasco X."/>
        </authorList>
    </citation>
    <scope>NUCLEOTIDE SEQUENCE [LARGE SCALE GENOMIC DNA]</scope>
    <source>
        <strain evidence="3 4">P117</strain>
    </source>
</reference>
<proteinExistence type="predicted"/>
<dbReference type="InterPro" id="IPR035919">
    <property type="entry name" value="EAL_sf"/>
</dbReference>
<dbReference type="InterPro" id="IPR029787">
    <property type="entry name" value="Nucleotide_cyclase"/>
</dbReference>
<evidence type="ECO:0000313" key="3">
    <source>
        <dbReference type="EMBL" id="MDT0596450.1"/>
    </source>
</evidence>
<keyword evidence="3" id="KW-0808">Transferase</keyword>
<gene>
    <name evidence="3" type="ORF">RM552_16460</name>
</gene>
<dbReference type="CDD" id="cd01948">
    <property type="entry name" value="EAL"/>
    <property type="match status" value="1"/>
</dbReference>
<evidence type="ECO:0000259" key="2">
    <source>
        <dbReference type="PROSITE" id="PS50887"/>
    </source>
</evidence>
<organism evidence="3 4">
    <name type="scientific">Glaciecola petra</name>
    <dbReference type="NCBI Taxonomy" id="3075602"/>
    <lineage>
        <taxon>Bacteria</taxon>
        <taxon>Pseudomonadati</taxon>
        <taxon>Pseudomonadota</taxon>
        <taxon>Gammaproteobacteria</taxon>
        <taxon>Alteromonadales</taxon>
        <taxon>Alteromonadaceae</taxon>
        <taxon>Glaciecola</taxon>
    </lineage>
</organism>
<dbReference type="InterPro" id="IPR000160">
    <property type="entry name" value="GGDEF_dom"/>
</dbReference>
<dbReference type="PROSITE" id="PS50887">
    <property type="entry name" value="GGDEF"/>
    <property type="match status" value="1"/>
</dbReference>
<dbReference type="CDD" id="cd01949">
    <property type="entry name" value="GGDEF"/>
    <property type="match status" value="1"/>
</dbReference>
<feature type="domain" description="GGDEF" evidence="2">
    <location>
        <begin position="474"/>
        <end position="607"/>
    </location>
</feature>
<protein>
    <submittedName>
        <fullName evidence="3">Diguanylate cyclase</fullName>
        <ecNumber evidence="3">2.7.7.65</ecNumber>
    </submittedName>
</protein>
<sequence>MHKDEVIGELSESELRALVPQLQSLTDKYKRSENIQKALYHISELSSSVDNFEKLYQEIHDVVSGFMTADNFFVAFINQKNENIDFAYFVDERDEEVVQSVPYEKIKNGVTAHILRTAEPLVMTKENSQSLLEKHKMEVLGSMPVDFIGIPLLRDEAVIGAMVVQSYNEDVRYDNEDLEILIFISQQIVRAIDRVKHRELTEALIEERTQQLVEINTTLEDEIQERKRMETLQKALFQISEQSGHVEGPIEDFYEKVHGILKTLLDAENCYVATLNDEKTHLSFPYFVGRGNDSTASRKLKNGLTEFVIRRAEACLVDSETAEKLKGKNELDERIIEGLITEKNSWLGAPLIIDNEVIGVISVQTYGYSEDYTSLDLDVLKFVSQHIANAIQRRDSANALLKYNQQLSEKVEERTAELNTSNKSLKKQIEQRKDVELKLIHDAHHDGLTDLPNRVMFNSRLELAIASKHRYHENNFALLFIDLDRFKNINDTLGHHAGDQFLVEVANRITHCKRGHDLLARLGGDEFVILVDSYNDMDDVKAIAQRIVMSIGEPFVIDEKEVFSGASIGITEISHDYKTADEVLRDADAAMYQAKNEGRNRYVIFNIRMREQILEEIEDERMFRSAFKSDQFHYSVQAIRNLDDNKTLYYECAVNWPEHPKCRKSEHFWALADKCGLTLSISDKLMDEAFNLLRSWRNIPDKKHLKIGVSLSIEHLLLNTSFEELLQKIENSRVNTELLVVEISEVALTRFNKHLPSIMQRLQNLGITLVLDNFASQSASLNHLFRYDFDYLKLNQNLVNTFAMSDKYHRLMKSIILIANDMGIGVIGDGIGDEMIMQDLVEIGCHFGQGAFIAPQSNINESKSFSVVSEPN</sequence>
<dbReference type="EMBL" id="JAVRHX010000007">
    <property type="protein sequence ID" value="MDT0596450.1"/>
    <property type="molecule type" value="Genomic_DNA"/>
</dbReference>
<dbReference type="Pfam" id="PF00563">
    <property type="entry name" value="EAL"/>
    <property type="match status" value="1"/>
</dbReference>
<dbReference type="InterPro" id="IPR001633">
    <property type="entry name" value="EAL_dom"/>
</dbReference>
<accession>A0ABU2ZVL7</accession>
<name>A0ABU2ZVL7_9ALTE</name>
<dbReference type="Gene3D" id="3.20.20.450">
    <property type="entry name" value="EAL domain"/>
    <property type="match status" value="1"/>
</dbReference>
<comment type="caution">
    <text evidence="3">The sequence shown here is derived from an EMBL/GenBank/DDBJ whole genome shotgun (WGS) entry which is preliminary data.</text>
</comment>